<dbReference type="InterPro" id="IPR005181">
    <property type="entry name" value="SASA"/>
</dbReference>
<evidence type="ECO:0000313" key="3">
    <source>
        <dbReference type="EMBL" id="CAB9522720.1"/>
    </source>
</evidence>
<feature type="domain" description="Sialate O-acetylesterase" evidence="2">
    <location>
        <begin position="167"/>
        <end position="321"/>
    </location>
</feature>
<accession>A0A9N8ELW5</accession>
<dbReference type="InterPro" id="IPR052940">
    <property type="entry name" value="Carb_Esterase_6"/>
</dbReference>
<reference evidence="3" key="1">
    <citation type="submission" date="2020-06" db="EMBL/GenBank/DDBJ databases">
        <authorList>
            <consortium name="Plant Systems Biology data submission"/>
        </authorList>
    </citation>
    <scope>NUCLEOTIDE SEQUENCE</scope>
    <source>
        <strain evidence="3">D6</strain>
    </source>
</reference>
<sequence length="326" mass="36723">MTETEEEPVQVFIMMGQSNMLGFGDVGQGDKPGTLEYIYQKEGRYQELKKEDGSWFQSDNVRYAFAMARNGRTELQKNEWLTVNQRHKFGPELGFGKVLGAYYGTNAPNKKVLLLKVCIGNRSLGWDLLPPGSPRFEGQDGKIYAGYKDSPGDWAKDSTPEPVKWYGGKQYDMDVSTAKELLADLGKYAPGATKYEIAGFVFWQGHKDSYNKDHTLKYEENLVRLIHILRRDFDAPDAKFVLATVGFDGDNMKGNMLDIANAQLAVSGETGKYPYFEGNVKTIDARPFWRSKEQSPTGQGHHYNQNGETFYEVGKALGEAMVELLQ</sequence>
<dbReference type="InterPro" id="IPR036514">
    <property type="entry name" value="SGNH_hydro_sf"/>
</dbReference>
<gene>
    <name evidence="3" type="ORF">SEMRO_1334_G263760.1</name>
</gene>
<dbReference type="EMBL" id="CAICTM010001332">
    <property type="protein sequence ID" value="CAB9522720.1"/>
    <property type="molecule type" value="Genomic_DNA"/>
</dbReference>
<protein>
    <recommendedName>
        <fullName evidence="2">Sialate O-acetylesterase domain-containing protein</fullName>
    </recommendedName>
</protein>
<evidence type="ECO:0000313" key="4">
    <source>
        <dbReference type="Proteomes" id="UP001153069"/>
    </source>
</evidence>
<dbReference type="GO" id="GO:0016787">
    <property type="term" value="F:hydrolase activity"/>
    <property type="evidence" value="ECO:0007669"/>
    <property type="project" value="UniProtKB-KW"/>
</dbReference>
<dbReference type="Proteomes" id="UP001153069">
    <property type="component" value="Unassembled WGS sequence"/>
</dbReference>
<dbReference type="PANTHER" id="PTHR31988:SF19">
    <property type="entry name" value="9-O-ACETYL-N-ACETYLNEURAMINIC ACID DEACETYLASE-RELATED"/>
    <property type="match status" value="1"/>
</dbReference>
<evidence type="ECO:0000256" key="1">
    <source>
        <dbReference type="ARBA" id="ARBA00022801"/>
    </source>
</evidence>
<dbReference type="SUPFAM" id="SSF52266">
    <property type="entry name" value="SGNH hydrolase"/>
    <property type="match status" value="1"/>
</dbReference>
<dbReference type="PANTHER" id="PTHR31988">
    <property type="entry name" value="ESTERASE, PUTATIVE (DUF303)-RELATED"/>
    <property type="match status" value="1"/>
</dbReference>
<dbReference type="Pfam" id="PF03629">
    <property type="entry name" value="SASA"/>
    <property type="match status" value="1"/>
</dbReference>
<keyword evidence="1" id="KW-0378">Hydrolase</keyword>
<keyword evidence="4" id="KW-1185">Reference proteome</keyword>
<dbReference type="AlphaFoldDB" id="A0A9N8ELW5"/>
<evidence type="ECO:0000259" key="2">
    <source>
        <dbReference type="Pfam" id="PF03629"/>
    </source>
</evidence>
<organism evidence="3 4">
    <name type="scientific">Seminavis robusta</name>
    <dbReference type="NCBI Taxonomy" id="568900"/>
    <lineage>
        <taxon>Eukaryota</taxon>
        <taxon>Sar</taxon>
        <taxon>Stramenopiles</taxon>
        <taxon>Ochrophyta</taxon>
        <taxon>Bacillariophyta</taxon>
        <taxon>Bacillariophyceae</taxon>
        <taxon>Bacillariophycidae</taxon>
        <taxon>Naviculales</taxon>
        <taxon>Naviculaceae</taxon>
        <taxon>Seminavis</taxon>
    </lineage>
</organism>
<dbReference type="OrthoDB" id="40488at2759"/>
<name>A0A9N8ELW5_9STRA</name>
<dbReference type="Gene3D" id="3.40.50.1110">
    <property type="entry name" value="SGNH hydrolase"/>
    <property type="match status" value="1"/>
</dbReference>
<proteinExistence type="predicted"/>
<comment type="caution">
    <text evidence="3">The sequence shown here is derived from an EMBL/GenBank/DDBJ whole genome shotgun (WGS) entry which is preliminary data.</text>
</comment>